<dbReference type="InterPro" id="IPR011701">
    <property type="entry name" value="MFS"/>
</dbReference>
<feature type="transmembrane region" description="Helical" evidence="5">
    <location>
        <begin position="194"/>
        <end position="214"/>
    </location>
</feature>
<comment type="subcellular location">
    <subcellularLocation>
        <location evidence="1">Cell membrane</location>
        <topology evidence="1">Multi-pass membrane protein</topology>
    </subcellularLocation>
</comment>
<feature type="transmembrane region" description="Helical" evidence="5">
    <location>
        <begin position="326"/>
        <end position="348"/>
    </location>
</feature>
<feature type="transmembrane region" description="Helical" evidence="5">
    <location>
        <begin position="76"/>
        <end position="102"/>
    </location>
</feature>
<feature type="transmembrane region" description="Helical" evidence="5">
    <location>
        <begin position="108"/>
        <end position="126"/>
    </location>
</feature>
<feature type="transmembrane region" description="Helical" evidence="5">
    <location>
        <begin position="220"/>
        <end position="241"/>
    </location>
</feature>
<protein>
    <submittedName>
        <fullName evidence="7">MFS transporter</fullName>
    </submittedName>
</protein>
<keyword evidence="3 5" id="KW-1133">Transmembrane helix</keyword>
<reference evidence="8" key="1">
    <citation type="journal article" date="2019" name="Int. J. Syst. Evol. Microbiol.">
        <title>The Global Catalogue of Microorganisms (GCM) 10K type strain sequencing project: providing services to taxonomists for standard genome sequencing and annotation.</title>
        <authorList>
            <consortium name="The Broad Institute Genomics Platform"/>
            <consortium name="The Broad Institute Genome Sequencing Center for Infectious Disease"/>
            <person name="Wu L."/>
            <person name="Ma J."/>
        </authorList>
    </citation>
    <scope>NUCLEOTIDE SEQUENCE [LARGE SCALE GENOMIC DNA]</scope>
    <source>
        <strain evidence="8">CGMCC 4.7093</strain>
    </source>
</reference>
<feature type="transmembrane region" description="Helical" evidence="5">
    <location>
        <begin position="261"/>
        <end position="283"/>
    </location>
</feature>
<evidence type="ECO:0000313" key="7">
    <source>
        <dbReference type="EMBL" id="MFC5062567.1"/>
    </source>
</evidence>
<feature type="transmembrane region" description="Helical" evidence="5">
    <location>
        <begin position="418"/>
        <end position="441"/>
    </location>
</feature>
<dbReference type="PANTHER" id="PTHR42718">
    <property type="entry name" value="MAJOR FACILITATOR SUPERFAMILY MULTIDRUG TRANSPORTER MFSC"/>
    <property type="match status" value="1"/>
</dbReference>
<dbReference type="Proteomes" id="UP001595947">
    <property type="component" value="Unassembled WGS sequence"/>
</dbReference>
<dbReference type="EMBL" id="JBHSIV010000008">
    <property type="protein sequence ID" value="MFC5062567.1"/>
    <property type="molecule type" value="Genomic_DNA"/>
</dbReference>
<evidence type="ECO:0000313" key="8">
    <source>
        <dbReference type="Proteomes" id="UP001595947"/>
    </source>
</evidence>
<dbReference type="Gene3D" id="1.20.1250.20">
    <property type="entry name" value="MFS general substrate transporter like domains"/>
    <property type="match status" value="1"/>
</dbReference>
<keyword evidence="4 5" id="KW-0472">Membrane</keyword>
<evidence type="ECO:0000259" key="6">
    <source>
        <dbReference type="PROSITE" id="PS50850"/>
    </source>
</evidence>
<dbReference type="SUPFAM" id="SSF103473">
    <property type="entry name" value="MFS general substrate transporter"/>
    <property type="match status" value="1"/>
</dbReference>
<feature type="transmembrane region" description="Helical" evidence="5">
    <location>
        <begin position="163"/>
        <end position="182"/>
    </location>
</feature>
<feature type="transmembrane region" description="Helical" evidence="5">
    <location>
        <begin position="392"/>
        <end position="412"/>
    </location>
</feature>
<feature type="transmembrane region" description="Helical" evidence="5">
    <location>
        <begin position="354"/>
        <end position="380"/>
    </location>
</feature>
<name>A0ABV9YKW0_9PSEU</name>
<dbReference type="RefSeq" id="WP_378035917.1">
    <property type="nucleotide sequence ID" value="NZ_JBHSIV010000008.1"/>
</dbReference>
<comment type="caution">
    <text evidence="7">The sequence shown here is derived from an EMBL/GenBank/DDBJ whole genome shotgun (WGS) entry which is preliminary data.</text>
</comment>
<keyword evidence="2 5" id="KW-0812">Transmembrane</keyword>
<evidence type="ECO:0000256" key="5">
    <source>
        <dbReference type="SAM" id="Phobius"/>
    </source>
</evidence>
<feature type="domain" description="Major facilitator superfamily (MFS) profile" evidence="6">
    <location>
        <begin position="10"/>
        <end position="446"/>
    </location>
</feature>
<evidence type="ECO:0000256" key="2">
    <source>
        <dbReference type="ARBA" id="ARBA00022692"/>
    </source>
</evidence>
<dbReference type="InterPro" id="IPR036259">
    <property type="entry name" value="MFS_trans_sf"/>
</dbReference>
<dbReference type="CDD" id="cd17321">
    <property type="entry name" value="MFS_MMR_MDR_like"/>
    <property type="match status" value="1"/>
</dbReference>
<dbReference type="PANTHER" id="PTHR42718:SF39">
    <property type="entry name" value="ACTINORHODIN TRANSPORTER-RELATED"/>
    <property type="match status" value="1"/>
</dbReference>
<organism evidence="7 8">
    <name type="scientific">Actinomycetospora atypica</name>
    <dbReference type="NCBI Taxonomy" id="1290095"/>
    <lineage>
        <taxon>Bacteria</taxon>
        <taxon>Bacillati</taxon>
        <taxon>Actinomycetota</taxon>
        <taxon>Actinomycetes</taxon>
        <taxon>Pseudonocardiales</taxon>
        <taxon>Pseudonocardiaceae</taxon>
        <taxon>Actinomycetospora</taxon>
    </lineage>
</organism>
<dbReference type="Pfam" id="PF07690">
    <property type="entry name" value="MFS_1"/>
    <property type="match status" value="1"/>
</dbReference>
<proteinExistence type="predicted"/>
<feature type="transmembrane region" description="Helical" evidence="5">
    <location>
        <begin position="45"/>
        <end position="64"/>
    </location>
</feature>
<dbReference type="PROSITE" id="PS50850">
    <property type="entry name" value="MFS"/>
    <property type="match status" value="1"/>
</dbReference>
<accession>A0ABV9YKW0</accession>
<feature type="transmembrane region" description="Helical" evidence="5">
    <location>
        <begin position="138"/>
        <end position="157"/>
    </location>
</feature>
<evidence type="ECO:0000256" key="4">
    <source>
        <dbReference type="ARBA" id="ARBA00023136"/>
    </source>
</evidence>
<evidence type="ECO:0000256" key="1">
    <source>
        <dbReference type="ARBA" id="ARBA00004651"/>
    </source>
</evidence>
<sequence>MDRPPWRWWLLGVVIAAEVMDLVDTTVMTVAAPSVQRDLGGGPALLQWLTASYTLAFGVLLVVGGRLGDRYGRRRLFLVGAVGFTAASAACALAPGATLLVAARLAQGGFGALMIPQGLGVLTAVFDDEERPTAFGTFGPVMGLSAVAGPVVAGVLTSLDWRFVFLINLPVGLAVIAGALRWMPRDAPDPAVRLDWLGAALVAAGCGLLVHPLIQGPESGWPAWSFALLAGAAVALVGFAWRQRRAAHPIVVPSLLRSRTYVAGLGTVVVFTSGMGGLMLVYGLHLQLDLGASPLVAGLGTAPVALGIAVSAVATPVLTRRLGRSVLLLGLGVEALGALGLAAVAAAAGGVPALAGPALVVGLGLGAVFGPLFSTVLSGLRPDEVGSASGSLEAVQQIGTAVGVAVLGTVYLTTTGSAGLAAAALVVAVLAVPAALCVLALPAGNSTTTPQEALA</sequence>
<evidence type="ECO:0000256" key="3">
    <source>
        <dbReference type="ARBA" id="ARBA00022989"/>
    </source>
</evidence>
<keyword evidence="8" id="KW-1185">Reference proteome</keyword>
<dbReference type="InterPro" id="IPR020846">
    <property type="entry name" value="MFS_dom"/>
</dbReference>
<dbReference type="Gene3D" id="1.20.1720.10">
    <property type="entry name" value="Multidrug resistance protein D"/>
    <property type="match status" value="1"/>
</dbReference>
<gene>
    <name evidence="7" type="ORF">ACFPBZ_10145</name>
</gene>
<feature type="transmembrane region" description="Helical" evidence="5">
    <location>
        <begin position="295"/>
        <end position="314"/>
    </location>
</feature>